<sequence>MENTPDQPNHNPADKPVREEGSLRKATEKTTSFVQFSGIAFQMLGTIGLGVYAGMKIDAWQNNHRPVWTIVLSLTAIGASLYLFIRQLTKR</sequence>
<dbReference type="AlphaFoldDB" id="A0A0E4A1G1"/>
<accession>A0A0E4A1G1</accession>
<keyword evidence="2" id="KW-0472">Membrane</keyword>
<evidence type="ECO:0000256" key="1">
    <source>
        <dbReference type="SAM" id="MobiDB-lite"/>
    </source>
</evidence>
<gene>
    <name evidence="3" type="ORF">SD10_17290</name>
</gene>
<dbReference type="KEGG" id="srd:SD10_17290"/>
<organism evidence="3 4">
    <name type="scientific">Spirosoma radiotolerans</name>
    <dbReference type="NCBI Taxonomy" id="1379870"/>
    <lineage>
        <taxon>Bacteria</taxon>
        <taxon>Pseudomonadati</taxon>
        <taxon>Bacteroidota</taxon>
        <taxon>Cytophagia</taxon>
        <taxon>Cytophagales</taxon>
        <taxon>Cytophagaceae</taxon>
        <taxon>Spirosoma</taxon>
    </lineage>
</organism>
<keyword evidence="2" id="KW-0812">Transmembrane</keyword>
<dbReference type="RefSeq" id="WP_046579692.1">
    <property type="nucleotide sequence ID" value="NZ_CP010429.1"/>
</dbReference>
<dbReference type="Proteomes" id="UP000033054">
    <property type="component" value="Chromosome"/>
</dbReference>
<protein>
    <recommendedName>
        <fullName evidence="5">F0F1-ATPase subunit</fullName>
    </recommendedName>
</protein>
<dbReference type="PATRIC" id="fig|1379870.5.peg.3750"/>
<evidence type="ECO:0000313" key="3">
    <source>
        <dbReference type="EMBL" id="AKD58597.1"/>
    </source>
</evidence>
<dbReference type="STRING" id="1379870.SD10_17290"/>
<keyword evidence="4" id="KW-1185">Reference proteome</keyword>
<keyword evidence="2" id="KW-1133">Transmembrane helix</keyword>
<evidence type="ECO:0008006" key="5">
    <source>
        <dbReference type="Google" id="ProtNLM"/>
    </source>
</evidence>
<evidence type="ECO:0000313" key="4">
    <source>
        <dbReference type="Proteomes" id="UP000033054"/>
    </source>
</evidence>
<dbReference type="Pfam" id="PF09527">
    <property type="entry name" value="ATPase_gene1"/>
    <property type="match status" value="1"/>
</dbReference>
<proteinExistence type="predicted"/>
<feature type="compositionally biased region" description="Basic and acidic residues" evidence="1">
    <location>
        <begin position="12"/>
        <end position="25"/>
    </location>
</feature>
<feature type="transmembrane region" description="Helical" evidence="2">
    <location>
        <begin position="33"/>
        <end position="55"/>
    </location>
</feature>
<dbReference type="InterPro" id="IPR032820">
    <property type="entry name" value="ATPase_put"/>
</dbReference>
<evidence type="ECO:0000256" key="2">
    <source>
        <dbReference type="SAM" id="Phobius"/>
    </source>
</evidence>
<feature type="region of interest" description="Disordered" evidence="1">
    <location>
        <begin position="1"/>
        <end position="25"/>
    </location>
</feature>
<feature type="transmembrane region" description="Helical" evidence="2">
    <location>
        <begin position="67"/>
        <end position="85"/>
    </location>
</feature>
<dbReference type="OrthoDB" id="9798708at2"/>
<name>A0A0E4A1G1_9BACT</name>
<dbReference type="HOGENOM" id="CLU_137927_7_0_10"/>
<feature type="compositionally biased region" description="Polar residues" evidence="1">
    <location>
        <begin position="1"/>
        <end position="10"/>
    </location>
</feature>
<dbReference type="EMBL" id="CP010429">
    <property type="protein sequence ID" value="AKD58597.1"/>
    <property type="molecule type" value="Genomic_DNA"/>
</dbReference>
<reference evidence="3 4" key="1">
    <citation type="journal article" date="2014" name="Curr. Microbiol.">
        <title>Spirosoma radiotolerans sp. nov., a gamma-radiation-resistant bacterium isolated from gamma ray-irradiated soil.</title>
        <authorList>
            <person name="Lee J.J."/>
            <person name="Srinivasan S."/>
            <person name="Lim S."/>
            <person name="Joe M."/>
            <person name="Im S."/>
            <person name="Bae S.I."/>
            <person name="Park K.R."/>
            <person name="Han J.H."/>
            <person name="Park S.H."/>
            <person name="Joo B.M."/>
            <person name="Park S.J."/>
            <person name="Kim M.K."/>
        </authorList>
    </citation>
    <scope>NUCLEOTIDE SEQUENCE [LARGE SCALE GENOMIC DNA]</scope>
    <source>
        <strain evidence="3 4">DG5A</strain>
    </source>
</reference>